<evidence type="ECO:0000313" key="2">
    <source>
        <dbReference type="Proteomes" id="UP000243535"/>
    </source>
</evidence>
<dbReference type="Proteomes" id="UP000243535">
    <property type="component" value="Unassembled WGS sequence"/>
</dbReference>
<protein>
    <recommendedName>
        <fullName evidence="3">Lipoprotein</fullName>
    </recommendedName>
</protein>
<accession>A0A0K6GS32</accession>
<evidence type="ECO:0008006" key="3">
    <source>
        <dbReference type="Google" id="ProtNLM"/>
    </source>
</evidence>
<keyword evidence="2" id="KW-1185">Reference proteome</keyword>
<dbReference type="OrthoDB" id="6386467at2"/>
<dbReference type="EMBL" id="CYHA01000001">
    <property type="protein sequence ID" value="CUA81525.1"/>
    <property type="molecule type" value="Genomic_DNA"/>
</dbReference>
<organism evidence="1 2">
    <name type="scientific">Gulbenkiania indica</name>
    <dbReference type="NCBI Taxonomy" id="375574"/>
    <lineage>
        <taxon>Bacteria</taxon>
        <taxon>Pseudomonadati</taxon>
        <taxon>Pseudomonadota</taxon>
        <taxon>Betaproteobacteria</taxon>
        <taxon>Neisseriales</taxon>
        <taxon>Chromobacteriaceae</taxon>
        <taxon>Gulbenkiania</taxon>
    </lineage>
</organism>
<gene>
    <name evidence="1" type="ORF">Ga0061063_0367</name>
</gene>
<name>A0A0K6GS32_9NEIS</name>
<dbReference type="AlphaFoldDB" id="A0A0K6GS32"/>
<evidence type="ECO:0000313" key="1">
    <source>
        <dbReference type="EMBL" id="CUA81525.1"/>
    </source>
</evidence>
<dbReference type="RefSeq" id="WP_054284613.1">
    <property type="nucleotide sequence ID" value="NZ_CYHA01000001.1"/>
</dbReference>
<sequence>MPRRRHTLLGRLVLYLGWLGVGLLAACQVRASPRVFYLPPATLQSGCGCSFHVPAQAGARGQAVLQWLQGQPALMRIDQRLVRLQPLPAQGFPEVDQAPGTKRTYTLTAPGIRVTADCTALQSCAGGAPGCEAASYRVRLSVVSAQGRRVLPAWGSCGC</sequence>
<dbReference type="PROSITE" id="PS51257">
    <property type="entry name" value="PROKAR_LIPOPROTEIN"/>
    <property type="match status" value="1"/>
</dbReference>
<reference evidence="2" key="1">
    <citation type="submission" date="2015-08" db="EMBL/GenBank/DDBJ databases">
        <authorList>
            <person name="Varghese N."/>
        </authorList>
    </citation>
    <scope>NUCLEOTIDE SEQUENCE [LARGE SCALE GENOMIC DNA]</scope>
    <source>
        <strain evidence="2">DSM 17901</strain>
    </source>
</reference>
<proteinExistence type="predicted"/>